<sequence>MLAQLTVLLALGVLCSPAPITTHSLCSAACSIIQEEKSVVERGLTLPDLSSIPMVIRDKTCMRNNLNTFIESLKANPENNGTIIQLKEVYKCEHLFPKVTPTPQVPDKECRTAQVSRNKFKKEFGRFLDYLYEVLKDEPNNKGCTKPRK</sequence>
<protein>
    <recommendedName>
        <fullName evidence="4">Interleukin-3</fullName>
    </recommendedName>
</protein>
<dbReference type="AlphaFoldDB" id="A0A2P4SV49"/>
<dbReference type="OrthoDB" id="9120082at2759"/>
<keyword evidence="3" id="KW-1185">Reference proteome</keyword>
<keyword evidence="1" id="KW-0732">Signal</keyword>
<evidence type="ECO:0008006" key="4">
    <source>
        <dbReference type="Google" id="ProtNLM"/>
    </source>
</evidence>
<feature type="chain" id="PRO_5015142989" description="Interleukin-3" evidence="1">
    <location>
        <begin position="18"/>
        <end position="149"/>
    </location>
</feature>
<feature type="signal peptide" evidence="1">
    <location>
        <begin position="1"/>
        <end position="17"/>
    </location>
</feature>
<reference evidence="2 3" key="1">
    <citation type="submission" date="2018-01" db="EMBL/GenBank/DDBJ databases">
        <title>Comparison of the Chinese Bamboo Partridge and Red Junglefowl genome sequences highlights the importance of demography in genome evolution.</title>
        <authorList>
            <person name="Tiley G.P."/>
            <person name="Kimball R.T."/>
            <person name="Braun E.L."/>
            <person name="Burleigh J.G."/>
        </authorList>
    </citation>
    <scope>NUCLEOTIDE SEQUENCE [LARGE SCALE GENOMIC DNA]</scope>
    <source>
        <strain evidence="2">RTK389</strain>
        <tissue evidence="2">Blood</tissue>
    </source>
</reference>
<name>A0A2P4SV49_BAMTH</name>
<dbReference type="EMBL" id="PPHD01021322">
    <property type="protein sequence ID" value="POI27980.1"/>
    <property type="molecule type" value="Genomic_DNA"/>
</dbReference>
<dbReference type="Proteomes" id="UP000237246">
    <property type="component" value="Unassembled WGS sequence"/>
</dbReference>
<evidence type="ECO:0000313" key="2">
    <source>
        <dbReference type="EMBL" id="POI27980.1"/>
    </source>
</evidence>
<evidence type="ECO:0000313" key="3">
    <source>
        <dbReference type="Proteomes" id="UP000237246"/>
    </source>
</evidence>
<gene>
    <name evidence="2" type="ORF">CIB84_008270</name>
</gene>
<accession>A0A2P4SV49</accession>
<organism evidence="2 3">
    <name type="scientific">Bambusicola thoracicus</name>
    <name type="common">Chinese bamboo-partridge</name>
    <name type="synonym">Perdix thoracica</name>
    <dbReference type="NCBI Taxonomy" id="9083"/>
    <lineage>
        <taxon>Eukaryota</taxon>
        <taxon>Metazoa</taxon>
        <taxon>Chordata</taxon>
        <taxon>Craniata</taxon>
        <taxon>Vertebrata</taxon>
        <taxon>Euteleostomi</taxon>
        <taxon>Archelosauria</taxon>
        <taxon>Archosauria</taxon>
        <taxon>Dinosauria</taxon>
        <taxon>Saurischia</taxon>
        <taxon>Theropoda</taxon>
        <taxon>Coelurosauria</taxon>
        <taxon>Aves</taxon>
        <taxon>Neognathae</taxon>
        <taxon>Galloanserae</taxon>
        <taxon>Galliformes</taxon>
        <taxon>Phasianidae</taxon>
        <taxon>Perdicinae</taxon>
        <taxon>Bambusicola</taxon>
    </lineage>
</organism>
<evidence type="ECO:0000256" key="1">
    <source>
        <dbReference type="SAM" id="SignalP"/>
    </source>
</evidence>
<comment type="caution">
    <text evidence="2">The sequence shown here is derived from an EMBL/GenBank/DDBJ whole genome shotgun (WGS) entry which is preliminary data.</text>
</comment>
<proteinExistence type="predicted"/>